<dbReference type="RefSeq" id="WP_075974746.1">
    <property type="nucleotide sequence ID" value="NZ_MKQR01000009.1"/>
</dbReference>
<dbReference type="AlphaFoldDB" id="A0A1Q9LP68"/>
<gene>
    <name evidence="1" type="ORF">BJP25_16620</name>
</gene>
<comment type="caution">
    <text evidence="1">The sequence shown here is derived from an EMBL/GenBank/DDBJ whole genome shotgun (WGS) entry which is preliminary data.</text>
</comment>
<keyword evidence="2" id="KW-1185">Reference proteome</keyword>
<accession>A0A1Q9LP68</accession>
<dbReference type="Pfam" id="PF10824">
    <property type="entry name" value="T7SS_ESX_EspC"/>
    <property type="match status" value="1"/>
</dbReference>
<dbReference type="EMBL" id="MKQR01000009">
    <property type="protein sequence ID" value="OLR93846.1"/>
    <property type="molecule type" value="Genomic_DNA"/>
</dbReference>
<name>A0A1Q9LP68_9PSEU</name>
<dbReference type="OrthoDB" id="3385501at2"/>
<protein>
    <recommendedName>
        <fullName evidence="3">ESX-1 secretion-associated protein</fullName>
    </recommendedName>
</protein>
<reference evidence="1 2" key="1">
    <citation type="submission" date="2016-10" db="EMBL/GenBank/DDBJ databases">
        <title>The Draft Genome Sequence of Actinokineospora bangkokensis 44EHWT reveals the biosynthetic pathway of antifungal compounds Thailandins with unusual extender unit butylmalonyl-CoA.</title>
        <authorList>
            <person name="Greule A."/>
            <person name="Intra B."/>
            <person name="Flemming S."/>
            <person name="Rommel M.G."/>
            <person name="Panbangred W."/>
            <person name="Bechthold A."/>
        </authorList>
    </citation>
    <scope>NUCLEOTIDE SEQUENCE [LARGE SCALE GENOMIC DNA]</scope>
    <source>
        <strain evidence="1 2">44EHW</strain>
    </source>
</reference>
<proteinExistence type="predicted"/>
<dbReference type="STRING" id="1193682.BJP25_16620"/>
<evidence type="ECO:0000313" key="1">
    <source>
        <dbReference type="EMBL" id="OLR93846.1"/>
    </source>
</evidence>
<dbReference type="InterPro" id="IPR022536">
    <property type="entry name" value="EspC"/>
</dbReference>
<dbReference type="GO" id="GO:0009306">
    <property type="term" value="P:protein secretion"/>
    <property type="evidence" value="ECO:0007669"/>
    <property type="project" value="InterPro"/>
</dbReference>
<organism evidence="1 2">
    <name type="scientific">Actinokineospora bangkokensis</name>
    <dbReference type="NCBI Taxonomy" id="1193682"/>
    <lineage>
        <taxon>Bacteria</taxon>
        <taxon>Bacillati</taxon>
        <taxon>Actinomycetota</taxon>
        <taxon>Actinomycetes</taxon>
        <taxon>Pseudonocardiales</taxon>
        <taxon>Pseudonocardiaceae</taxon>
        <taxon>Actinokineospora</taxon>
    </lineage>
</organism>
<dbReference type="Proteomes" id="UP000186040">
    <property type="component" value="Unassembled WGS sequence"/>
</dbReference>
<evidence type="ECO:0000313" key="2">
    <source>
        <dbReference type="Proteomes" id="UP000186040"/>
    </source>
</evidence>
<evidence type="ECO:0008006" key="3">
    <source>
        <dbReference type="Google" id="ProtNLM"/>
    </source>
</evidence>
<sequence length="108" mass="11005">MTSGGYEIGDPASLSSHASKVASVSAGVREAAAAGDQVGLGGVEAYGLLCSPLLIPALQAFQGNSDDMLRSAADLAEALAAGVKQSTTNYEDLERDLQEHFDTYGGQA</sequence>